<dbReference type="InterPro" id="IPR042095">
    <property type="entry name" value="SUMF_sf"/>
</dbReference>
<dbReference type="EMBL" id="JABMKX010000001">
    <property type="protein sequence ID" value="NQX44036.1"/>
    <property type="molecule type" value="Genomic_DNA"/>
</dbReference>
<dbReference type="SUPFAM" id="SSF56436">
    <property type="entry name" value="C-type lectin-like"/>
    <property type="match status" value="1"/>
</dbReference>
<comment type="caution">
    <text evidence="1">The sequence shown here is derived from an EMBL/GenBank/DDBJ whole genome shotgun (WGS) entry which is preliminary data.</text>
</comment>
<gene>
    <name evidence="1" type="ORF">HQN87_01725</name>
</gene>
<dbReference type="Gene3D" id="3.90.1580.10">
    <property type="entry name" value="paralog of FGE (formylglycine-generating enzyme)"/>
    <property type="match status" value="1"/>
</dbReference>
<protein>
    <submittedName>
        <fullName evidence="1">SUMF1/EgtB/PvdO family nonheme iron enzyme</fullName>
    </submittedName>
</protein>
<name>A0ABX2DHE5_9BACL</name>
<accession>A0ABX2DHE5</accession>
<evidence type="ECO:0000313" key="1">
    <source>
        <dbReference type="EMBL" id="NQX44036.1"/>
    </source>
</evidence>
<organism evidence="1 2">
    <name type="scientific">Paenibacillus tritici</name>
    <dbReference type="NCBI Taxonomy" id="1873425"/>
    <lineage>
        <taxon>Bacteria</taxon>
        <taxon>Bacillati</taxon>
        <taxon>Bacillota</taxon>
        <taxon>Bacilli</taxon>
        <taxon>Bacillales</taxon>
        <taxon>Paenibacillaceae</taxon>
        <taxon>Paenibacillus</taxon>
    </lineage>
</organism>
<evidence type="ECO:0000313" key="2">
    <source>
        <dbReference type="Proteomes" id="UP000711047"/>
    </source>
</evidence>
<proteinExistence type="predicted"/>
<sequence>MVAWDRAAWGQLTVKEKIHAMQEVLNQLPAGFEWLRLERFERYGQSLETGIFLYEGSEYVFVPGDSVTLGRAEAHSHAPMSPLREAVIHPMLVQRPPISAGWYEYAVEGLDPEEDGDILEAIEEFRQAPHTSYEYSQYFRLERDGGQIILYLFDDSETFEEWVESELPEGFSLPSEDEWEYLYSAGARTLFPWGEEIDESMRLRHVSGSGEANAEDPYPLELPNALGLCFPGDPYKKELVLTPDGITGKGGDGGCNLHGGLGVATGYLPTATAFRDPYESELDWPELMDCLVYRRVIRL</sequence>
<keyword evidence="2" id="KW-1185">Reference proteome</keyword>
<reference evidence="1 2" key="1">
    <citation type="submission" date="2020-05" db="EMBL/GenBank/DDBJ databases">
        <title>Paenibacillus glebae, sp. nov., Paenibacillus humi sp. nov., Paenibacillus pedi sp. nov., Paenibacillus terrestris sp. nov. and Paenibacillus terricola sp. nov., isolated from a forest top soil sample.</title>
        <authorList>
            <person name="Qi S."/>
            <person name="Carlier A."/>
            <person name="Cnockaert M."/>
            <person name="Vandamme P."/>
        </authorList>
    </citation>
    <scope>NUCLEOTIDE SEQUENCE [LARGE SCALE GENOMIC DNA]</scope>
    <source>
        <strain evidence="1 2">LMG 29502</strain>
    </source>
</reference>
<dbReference type="InterPro" id="IPR016187">
    <property type="entry name" value="CTDL_fold"/>
</dbReference>
<dbReference type="Proteomes" id="UP000711047">
    <property type="component" value="Unassembled WGS sequence"/>
</dbReference>